<evidence type="ECO:0000259" key="8">
    <source>
        <dbReference type="Pfam" id="PF03167"/>
    </source>
</evidence>
<comment type="caution">
    <text evidence="9">The sequence shown here is derived from an EMBL/GenBank/DDBJ whole genome shotgun (WGS) entry which is preliminary data.</text>
</comment>
<gene>
    <name evidence="9" type="ORF">ONE63_002821</name>
</gene>
<dbReference type="Gene3D" id="3.40.470.10">
    <property type="entry name" value="Uracil-DNA glycosylase-like domain"/>
    <property type="match status" value="1"/>
</dbReference>
<keyword evidence="7" id="KW-0539">Nucleus</keyword>
<dbReference type="GO" id="GO:0017065">
    <property type="term" value="F:single-strand selective uracil DNA N-glycosylase activity"/>
    <property type="evidence" value="ECO:0007669"/>
    <property type="project" value="InterPro"/>
</dbReference>
<keyword evidence="4" id="KW-0378">Hydrolase</keyword>
<keyword evidence="10" id="KW-1185">Reference proteome</keyword>
<evidence type="ECO:0000313" key="9">
    <source>
        <dbReference type="EMBL" id="KAJ1521119.1"/>
    </source>
</evidence>
<dbReference type="PANTHER" id="PTHR13235">
    <property type="entry name" value="SINGLE-STRAND SELECTIVE MONOFUNCTIONAL URACIL DNA GLYCOSYLASE"/>
    <property type="match status" value="1"/>
</dbReference>
<evidence type="ECO:0000256" key="1">
    <source>
        <dbReference type="ARBA" id="ARBA00004123"/>
    </source>
</evidence>
<keyword evidence="5" id="KW-0238">DNA-binding</keyword>
<dbReference type="InterPro" id="IPR039134">
    <property type="entry name" value="SMUG1"/>
</dbReference>
<dbReference type="GO" id="GO:0006284">
    <property type="term" value="P:base-excision repair"/>
    <property type="evidence" value="ECO:0007669"/>
    <property type="project" value="InterPro"/>
</dbReference>
<dbReference type="GO" id="GO:0005634">
    <property type="term" value="C:nucleus"/>
    <property type="evidence" value="ECO:0007669"/>
    <property type="project" value="UniProtKB-SubCell"/>
</dbReference>
<evidence type="ECO:0000256" key="2">
    <source>
        <dbReference type="ARBA" id="ARBA00007889"/>
    </source>
</evidence>
<evidence type="ECO:0000256" key="7">
    <source>
        <dbReference type="ARBA" id="ARBA00023242"/>
    </source>
</evidence>
<dbReference type="Proteomes" id="UP001075354">
    <property type="component" value="Chromosome 13"/>
</dbReference>
<evidence type="ECO:0000313" key="10">
    <source>
        <dbReference type="Proteomes" id="UP001075354"/>
    </source>
</evidence>
<feature type="domain" description="Uracil-DNA glycosylase-like" evidence="8">
    <location>
        <begin position="194"/>
        <end position="386"/>
    </location>
</feature>
<dbReference type="Pfam" id="PF03167">
    <property type="entry name" value="UDG"/>
    <property type="match status" value="1"/>
</dbReference>
<evidence type="ECO:0000256" key="4">
    <source>
        <dbReference type="ARBA" id="ARBA00022801"/>
    </source>
</evidence>
<accession>A0AAV7X933</accession>
<dbReference type="CDD" id="cd19374">
    <property type="entry name" value="UDG-F3_SMUG1-like"/>
    <property type="match status" value="1"/>
</dbReference>
<name>A0AAV7X933_9NEOP</name>
<reference evidence="9" key="1">
    <citation type="submission" date="2022-12" db="EMBL/GenBank/DDBJ databases">
        <title>Chromosome-level genome assembly of the bean flower thrips Megalurothrips usitatus.</title>
        <authorList>
            <person name="Ma L."/>
            <person name="Liu Q."/>
            <person name="Li H."/>
            <person name="Cai W."/>
        </authorList>
    </citation>
    <scope>NUCLEOTIDE SEQUENCE</scope>
    <source>
        <strain evidence="9">Cailab_2022a</strain>
    </source>
</reference>
<sequence length="396" mass="43673">MPLNFSIANILHEKRRAQNSRHSYVQAESAFAGDAPHEAIIKPDVSWPGSSKAEGVPQPVPSKTNVPWSNFSIDSILHKKSCAVQEENFFCVNPGIIPVEPQVEPNLFYPNTSAFGSNIYKSQNELQGESCDVLFQRTTSPNTLGLDFSIADNVLHIELELCTQLNSLVFSPPIEYIYSPIEYAFNLHAQFVRKFCNASKKVMFLGMNPGPWGMSQTGVPFGEVAVVRDWFGIKGSVGKPKRQHPQRLVTGLECHRSEISGKRFWGLFQELCGPDPYVFFKNCLIYNLCPLALLSNSGKNITPAEIKASESKALLTLCETALSQVVCLLRVEVIVAVGKFAEKRASIAVNSTGLKGVKVVSIPHPSPRNASNGNNWKELATKILENLGLLELFLPT</sequence>
<evidence type="ECO:0000256" key="5">
    <source>
        <dbReference type="ARBA" id="ARBA00023125"/>
    </source>
</evidence>
<evidence type="ECO:0000256" key="3">
    <source>
        <dbReference type="ARBA" id="ARBA00022763"/>
    </source>
</evidence>
<organism evidence="9 10">
    <name type="scientific">Megalurothrips usitatus</name>
    <name type="common">bean blossom thrips</name>
    <dbReference type="NCBI Taxonomy" id="439358"/>
    <lineage>
        <taxon>Eukaryota</taxon>
        <taxon>Metazoa</taxon>
        <taxon>Ecdysozoa</taxon>
        <taxon>Arthropoda</taxon>
        <taxon>Hexapoda</taxon>
        <taxon>Insecta</taxon>
        <taxon>Pterygota</taxon>
        <taxon>Neoptera</taxon>
        <taxon>Paraneoptera</taxon>
        <taxon>Thysanoptera</taxon>
        <taxon>Terebrantia</taxon>
        <taxon>Thripoidea</taxon>
        <taxon>Thripidae</taxon>
        <taxon>Megalurothrips</taxon>
    </lineage>
</organism>
<dbReference type="SUPFAM" id="SSF52141">
    <property type="entry name" value="Uracil-DNA glycosylase-like"/>
    <property type="match status" value="1"/>
</dbReference>
<evidence type="ECO:0000256" key="6">
    <source>
        <dbReference type="ARBA" id="ARBA00023204"/>
    </source>
</evidence>
<dbReference type="GO" id="GO:0000703">
    <property type="term" value="F:oxidized pyrimidine nucleobase lesion DNA N-glycosylase activity"/>
    <property type="evidence" value="ECO:0007669"/>
    <property type="project" value="TreeGrafter"/>
</dbReference>
<comment type="similarity">
    <text evidence="2">Belongs to the uracil-DNA glycosylase (UDG) superfamily. SMUG1 family.</text>
</comment>
<keyword evidence="3" id="KW-0227">DNA damage</keyword>
<dbReference type="AlphaFoldDB" id="A0AAV7X933"/>
<dbReference type="InterPro" id="IPR036895">
    <property type="entry name" value="Uracil-DNA_glycosylase-like_sf"/>
</dbReference>
<dbReference type="PANTHER" id="PTHR13235:SF2">
    <property type="entry name" value="SINGLE-STRAND SELECTIVE MONOFUNCTIONAL URACIL DNA GLYCOSYLASE"/>
    <property type="match status" value="1"/>
</dbReference>
<dbReference type="GO" id="GO:0003677">
    <property type="term" value="F:DNA binding"/>
    <property type="evidence" value="ECO:0007669"/>
    <property type="project" value="UniProtKB-KW"/>
</dbReference>
<comment type="subcellular location">
    <subcellularLocation>
        <location evidence="1">Nucleus</location>
    </subcellularLocation>
</comment>
<protein>
    <recommendedName>
        <fullName evidence="8">Uracil-DNA glycosylase-like domain-containing protein</fullName>
    </recommendedName>
</protein>
<dbReference type="FunFam" id="3.40.470.10:FF:000005">
    <property type="entry name" value="Single-strand selective monofunctional uracil DNA glycosylase"/>
    <property type="match status" value="1"/>
</dbReference>
<dbReference type="InterPro" id="IPR005122">
    <property type="entry name" value="Uracil-DNA_glycosylase-like"/>
</dbReference>
<dbReference type="EMBL" id="JAPTSV010000013">
    <property type="protein sequence ID" value="KAJ1521119.1"/>
    <property type="molecule type" value="Genomic_DNA"/>
</dbReference>
<keyword evidence="6" id="KW-0234">DNA repair</keyword>
<proteinExistence type="inferred from homology"/>